<dbReference type="CDD" id="cd16444">
    <property type="entry name" value="LipB"/>
    <property type="match status" value="1"/>
</dbReference>
<dbReference type="GO" id="GO:0009249">
    <property type="term" value="P:protein lipoylation"/>
    <property type="evidence" value="ECO:0007669"/>
    <property type="project" value="InterPro"/>
</dbReference>
<comment type="function">
    <text evidence="4 5 6">Catalyzes the transfer of endogenously produced octanoic acid from octanoyl-acyl-carrier-protein onto the lipoyl domains of lipoate-dependent enzymes. Lipoyl-ACP can also act as a substrate although octanoyl-ACP is likely to be the physiological substrate.</text>
</comment>
<dbReference type="PROSITE" id="PS01313">
    <property type="entry name" value="LIPB"/>
    <property type="match status" value="1"/>
</dbReference>
<dbReference type="Gene3D" id="3.30.930.10">
    <property type="entry name" value="Bira Bifunctional Protein, Domain 2"/>
    <property type="match status" value="1"/>
</dbReference>
<accession>A0A917MPS5</accession>
<comment type="subcellular location">
    <subcellularLocation>
        <location evidence="5">Cytoplasm</location>
    </subcellularLocation>
</comment>
<sequence>MKIEKLGFAPDFVDYSEALELQQKIHAKVAAEEQQNTVLLLEHQPVITAGKRTGDHEYPVGDSIPVVKIDRGGKLTWHGPGQLVGYPIVRLPEPIDVVRYVRICEDVMIETLAELGIDGQRVEGRSGVWILREGQQDRKIAQIGIRVAQNTTMHGFAINCSNDLDPFSSFVPCGITDAGVTSISDQLGKTVNPADIVDLVEQKLQDHADQLAKVFAPTGTEDSSVSLPWAK</sequence>
<dbReference type="EMBL" id="BMDC01000001">
    <property type="protein sequence ID" value="GGH56621.1"/>
    <property type="molecule type" value="Genomic_DNA"/>
</dbReference>
<comment type="caution">
    <text evidence="5">Lacks conserved residue(s) required for the propagation of feature annotation.</text>
</comment>
<dbReference type="HAMAP" id="MF_00013">
    <property type="entry name" value="LipB"/>
    <property type="match status" value="1"/>
</dbReference>
<evidence type="ECO:0000256" key="1">
    <source>
        <dbReference type="ARBA" id="ARBA00004821"/>
    </source>
</evidence>
<keyword evidence="2 5" id="KW-0808">Transferase</keyword>
<evidence type="ECO:0000256" key="4">
    <source>
        <dbReference type="ARBA" id="ARBA00024732"/>
    </source>
</evidence>
<dbReference type="PROSITE" id="PS51733">
    <property type="entry name" value="BPL_LPL_CATALYTIC"/>
    <property type="match status" value="1"/>
</dbReference>
<keyword evidence="5" id="KW-0963">Cytoplasm</keyword>
<dbReference type="SUPFAM" id="SSF55681">
    <property type="entry name" value="Class II aaRS and biotin synthetases"/>
    <property type="match status" value="1"/>
</dbReference>
<keyword evidence="3 5" id="KW-0012">Acyltransferase</keyword>
<protein>
    <recommendedName>
        <fullName evidence="5 6">Octanoyltransferase</fullName>
        <ecNumber evidence="5 6">2.3.1.181</ecNumber>
    </recommendedName>
    <alternativeName>
        <fullName evidence="5">Lipoate-protein ligase B</fullName>
    </alternativeName>
    <alternativeName>
        <fullName evidence="5">Lipoyl/octanoyl transferase</fullName>
    </alternativeName>
    <alternativeName>
        <fullName evidence="5">Octanoyl-[acyl-carrier-protein]-protein N-octanoyltransferase</fullName>
    </alternativeName>
</protein>
<comment type="catalytic activity">
    <reaction evidence="5 6">
        <text>octanoyl-[ACP] + L-lysyl-[protein] = N(6)-octanoyl-L-lysyl-[protein] + holo-[ACP] + H(+)</text>
        <dbReference type="Rhea" id="RHEA:17665"/>
        <dbReference type="Rhea" id="RHEA-COMP:9636"/>
        <dbReference type="Rhea" id="RHEA-COMP:9685"/>
        <dbReference type="Rhea" id="RHEA-COMP:9752"/>
        <dbReference type="Rhea" id="RHEA-COMP:9928"/>
        <dbReference type="ChEBI" id="CHEBI:15378"/>
        <dbReference type="ChEBI" id="CHEBI:29969"/>
        <dbReference type="ChEBI" id="CHEBI:64479"/>
        <dbReference type="ChEBI" id="CHEBI:78463"/>
        <dbReference type="ChEBI" id="CHEBI:78809"/>
        <dbReference type="EC" id="2.3.1.181"/>
    </reaction>
</comment>
<dbReference type="EC" id="2.3.1.181" evidence="5 6"/>
<evidence type="ECO:0000256" key="7">
    <source>
        <dbReference type="PIRSR" id="PIRSR016262-1"/>
    </source>
</evidence>
<dbReference type="GO" id="GO:0005737">
    <property type="term" value="C:cytoplasm"/>
    <property type="evidence" value="ECO:0007669"/>
    <property type="project" value="UniProtKB-SubCell"/>
</dbReference>
<dbReference type="Proteomes" id="UP000600171">
    <property type="component" value="Unassembled WGS sequence"/>
</dbReference>
<reference evidence="10 11" key="1">
    <citation type="journal article" date="2014" name="Int. J. Syst. Evol. Microbiol.">
        <title>Complete genome sequence of Corynebacterium casei LMG S-19264T (=DSM 44701T), isolated from a smear-ripened cheese.</title>
        <authorList>
            <consortium name="US DOE Joint Genome Institute (JGI-PGF)"/>
            <person name="Walter F."/>
            <person name="Albersmeier A."/>
            <person name="Kalinowski J."/>
            <person name="Ruckert C."/>
        </authorList>
    </citation>
    <scope>NUCLEOTIDE SEQUENCE [LARGE SCALE GENOMIC DNA]</scope>
    <source>
        <strain evidence="10 11">CCM 8669</strain>
    </source>
</reference>
<dbReference type="PANTHER" id="PTHR10993:SF7">
    <property type="entry name" value="LIPOYLTRANSFERASE 2, MITOCHONDRIAL-RELATED"/>
    <property type="match status" value="1"/>
</dbReference>
<feature type="active site" description="Acyl-thioester intermediate" evidence="5 7">
    <location>
        <position position="173"/>
    </location>
</feature>
<keyword evidence="11" id="KW-1185">Reference proteome</keyword>
<dbReference type="InterPro" id="IPR020605">
    <property type="entry name" value="Octanoyltransferase_CS"/>
</dbReference>
<comment type="pathway">
    <text evidence="1 5 6">Protein modification; protein lipoylation via endogenous pathway; protein N(6)-(lipoyl)lysine from octanoyl-[acyl-carrier-protein]: step 1/2.</text>
</comment>
<evidence type="ECO:0000313" key="11">
    <source>
        <dbReference type="Proteomes" id="UP000600171"/>
    </source>
</evidence>
<evidence type="ECO:0000259" key="9">
    <source>
        <dbReference type="PROSITE" id="PS51733"/>
    </source>
</evidence>
<dbReference type="InterPro" id="IPR004143">
    <property type="entry name" value="BPL_LPL_catalytic"/>
</dbReference>
<dbReference type="InterPro" id="IPR000544">
    <property type="entry name" value="Octanoyltransferase"/>
</dbReference>
<dbReference type="InterPro" id="IPR045864">
    <property type="entry name" value="aa-tRNA-synth_II/BPL/LPL"/>
</dbReference>
<gene>
    <name evidence="5 10" type="primary">lipB</name>
    <name evidence="10" type="ORF">GCM10007359_00900</name>
</gene>
<comment type="similarity">
    <text evidence="5 6">Belongs to the LipB family.</text>
</comment>
<evidence type="ECO:0000256" key="6">
    <source>
        <dbReference type="PIRNR" id="PIRNR016262"/>
    </source>
</evidence>
<organism evidence="10 11">
    <name type="scientific">Rothia aerolata</name>
    <dbReference type="NCBI Taxonomy" id="1812262"/>
    <lineage>
        <taxon>Bacteria</taxon>
        <taxon>Bacillati</taxon>
        <taxon>Actinomycetota</taxon>
        <taxon>Actinomycetes</taxon>
        <taxon>Micrococcales</taxon>
        <taxon>Micrococcaceae</taxon>
        <taxon>Rothia</taxon>
    </lineage>
</organism>
<evidence type="ECO:0000313" key="10">
    <source>
        <dbReference type="EMBL" id="GGH56621.1"/>
    </source>
</evidence>
<name>A0A917MPS5_9MICC</name>
<comment type="miscellaneous">
    <text evidence="5">In the reaction, the free carboxyl group of octanoic acid is attached via an amide linkage to the epsilon-amino group of a specific lysine residue of lipoyl domains of lipoate-dependent enzymes.</text>
</comment>
<dbReference type="Pfam" id="PF21948">
    <property type="entry name" value="LplA-B_cat"/>
    <property type="match status" value="1"/>
</dbReference>
<evidence type="ECO:0000256" key="8">
    <source>
        <dbReference type="PIRSR" id="PIRSR016262-3"/>
    </source>
</evidence>
<feature type="site" description="Lowers pKa of active site Cys" evidence="5 8">
    <location>
        <position position="139"/>
    </location>
</feature>
<evidence type="ECO:0000256" key="2">
    <source>
        <dbReference type="ARBA" id="ARBA00022679"/>
    </source>
</evidence>
<comment type="caution">
    <text evidence="10">The sequence shown here is derived from an EMBL/GenBank/DDBJ whole genome shotgun (WGS) entry which is preliminary data.</text>
</comment>
<dbReference type="AlphaFoldDB" id="A0A917MPS5"/>
<dbReference type="GO" id="GO:0033819">
    <property type="term" value="F:lipoyl(octanoyl) transferase activity"/>
    <property type="evidence" value="ECO:0007669"/>
    <property type="project" value="UniProtKB-EC"/>
</dbReference>
<proteinExistence type="inferred from homology"/>
<dbReference type="PIRSF" id="PIRSF016262">
    <property type="entry name" value="LPLase"/>
    <property type="match status" value="1"/>
</dbReference>
<evidence type="ECO:0000256" key="5">
    <source>
        <dbReference type="HAMAP-Rule" id="MF_00013"/>
    </source>
</evidence>
<evidence type="ECO:0000256" key="3">
    <source>
        <dbReference type="ARBA" id="ARBA00023315"/>
    </source>
</evidence>
<dbReference type="NCBIfam" id="NF010925">
    <property type="entry name" value="PRK14345.1"/>
    <property type="match status" value="1"/>
</dbReference>
<feature type="domain" description="BPL/LPL catalytic" evidence="9">
    <location>
        <begin position="32"/>
        <end position="212"/>
    </location>
</feature>
<dbReference type="PANTHER" id="PTHR10993">
    <property type="entry name" value="OCTANOYLTRANSFERASE"/>
    <property type="match status" value="1"/>
</dbReference>
<feature type="binding site" evidence="5">
    <location>
        <begin position="71"/>
        <end position="78"/>
    </location>
    <ligand>
        <name>substrate</name>
    </ligand>
</feature>
<dbReference type="NCBIfam" id="TIGR00214">
    <property type="entry name" value="lipB"/>
    <property type="match status" value="1"/>
</dbReference>
<feature type="binding site" evidence="5">
    <location>
        <begin position="155"/>
        <end position="157"/>
    </location>
    <ligand>
        <name>substrate</name>
    </ligand>
</feature>